<keyword evidence="5" id="KW-0223">Dioxygenase</keyword>
<keyword evidence="3" id="KW-0812">Transmembrane</keyword>
<feature type="domain" description="Fe2OG dioxygenase" evidence="11">
    <location>
        <begin position="100"/>
        <end position="227"/>
    </location>
</feature>
<evidence type="ECO:0000313" key="15">
    <source>
        <dbReference type="Proteomes" id="UP000279271"/>
    </source>
</evidence>
<dbReference type="GO" id="GO:0004656">
    <property type="term" value="F:procollagen-proline 4-dioxygenase activity"/>
    <property type="evidence" value="ECO:0007669"/>
    <property type="project" value="UniProtKB-EC"/>
</dbReference>
<comment type="subcellular location">
    <subcellularLocation>
        <location evidence="2">Endoplasmic reticulum membrane</location>
        <topology evidence="2">Single-pass type II membrane protein</topology>
    </subcellularLocation>
</comment>
<evidence type="ECO:0000313" key="14">
    <source>
        <dbReference type="Proteomes" id="UP000028924"/>
    </source>
</evidence>
<sequence length="321" mass="35422">MTNRPVGRDLTRSLEPWIEQLSWKPRAYLYHNFLTAADADHLVAIAKPFMQRSTVVGLGGKSVLDNVRTSYGTFLRRYQDPVVAAMEERLASWTKLNITHQEDTQILRYGPGQKYGAHYDSLDNDSPRTATVLVYLADTEEGGETAFPTVRGAARVRGSEWVDPALEQRLGPFSSCAQGSVAARPRKGDALLFHSLKPDGTHDPAAMHTGCPVVKGTKWTATKWIHTKPFRPEGFPDHTPLPEIPVPEICSDRDERCPGWVESGQCSSNSGFMVGDMFQLGACRKSCGACKDCEQGDVVCLSENREKAGFLPLNLETGKII</sequence>
<evidence type="ECO:0000256" key="8">
    <source>
        <dbReference type="ARBA" id="ARBA00023004"/>
    </source>
</evidence>
<dbReference type="eggNOG" id="KOG1591">
    <property type="taxonomic scope" value="Eukaryota"/>
</dbReference>
<keyword evidence="4" id="KW-0479">Metal-binding</keyword>
<evidence type="ECO:0000313" key="12">
    <source>
        <dbReference type="EMBL" id="KFM24033.1"/>
    </source>
</evidence>
<accession>A0A087SE79</accession>
<dbReference type="Proteomes" id="UP000028924">
    <property type="component" value="Unassembled WGS sequence"/>
</dbReference>
<dbReference type="GeneID" id="23611608"/>
<evidence type="ECO:0000256" key="5">
    <source>
        <dbReference type="ARBA" id="ARBA00022964"/>
    </source>
</evidence>
<gene>
    <name evidence="13" type="ORF">APUTEX25_003880</name>
    <name evidence="12" type="ORF">F751_0217</name>
</gene>
<dbReference type="PROSITE" id="PS51471">
    <property type="entry name" value="FE2OG_OXY"/>
    <property type="match status" value="1"/>
</dbReference>
<comment type="catalytic activity">
    <reaction evidence="10">
        <text>L-prolyl-[collagen] + 2-oxoglutarate + O2 = trans-4-hydroxy-L-prolyl-[collagen] + succinate + CO2</text>
        <dbReference type="Rhea" id="RHEA:18945"/>
        <dbReference type="Rhea" id="RHEA-COMP:11676"/>
        <dbReference type="Rhea" id="RHEA-COMP:11680"/>
        <dbReference type="ChEBI" id="CHEBI:15379"/>
        <dbReference type="ChEBI" id="CHEBI:16526"/>
        <dbReference type="ChEBI" id="CHEBI:16810"/>
        <dbReference type="ChEBI" id="CHEBI:30031"/>
        <dbReference type="ChEBI" id="CHEBI:50342"/>
        <dbReference type="ChEBI" id="CHEBI:61965"/>
        <dbReference type="EC" id="1.14.11.2"/>
    </reaction>
</comment>
<dbReference type="GO" id="GO:0031418">
    <property type="term" value="F:L-ascorbic acid binding"/>
    <property type="evidence" value="ECO:0007669"/>
    <property type="project" value="InterPro"/>
</dbReference>
<dbReference type="PANTHER" id="PTHR10869">
    <property type="entry name" value="PROLYL 4-HYDROXYLASE ALPHA SUBUNIT"/>
    <property type="match status" value="1"/>
</dbReference>
<evidence type="ECO:0000256" key="7">
    <source>
        <dbReference type="ARBA" id="ARBA00023002"/>
    </source>
</evidence>
<dbReference type="InterPro" id="IPR006620">
    <property type="entry name" value="Pro_4_hyd_alph"/>
</dbReference>
<evidence type="ECO:0000256" key="2">
    <source>
        <dbReference type="ARBA" id="ARBA00004648"/>
    </source>
</evidence>
<dbReference type="InterPro" id="IPR005123">
    <property type="entry name" value="Oxoglu/Fe-dep_dioxygenase_dom"/>
</dbReference>
<evidence type="ECO:0000256" key="1">
    <source>
        <dbReference type="ARBA" id="ARBA00001961"/>
    </source>
</evidence>
<comment type="cofactor">
    <cofactor evidence="1">
        <name>L-ascorbate</name>
        <dbReference type="ChEBI" id="CHEBI:38290"/>
    </cofactor>
</comment>
<dbReference type="KEGG" id="apro:F751_0217"/>
<dbReference type="AlphaFoldDB" id="A0A087SE79"/>
<dbReference type="RefSeq" id="XP_011396914.1">
    <property type="nucleotide sequence ID" value="XM_011398612.1"/>
</dbReference>
<proteinExistence type="predicted"/>
<evidence type="ECO:0000256" key="3">
    <source>
        <dbReference type="ARBA" id="ARBA00022692"/>
    </source>
</evidence>
<keyword evidence="14" id="KW-1185">Reference proteome</keyword>
<dbReference type="Proteomes" id="UP000279271">
    <property type="component" value="Unassembled WGS sequence"/>
</dbReference>
<dbReference type="OrthoDB" id="420380at2759"/>
<evidence type="ECO:0000259" key="11">
    <source>
        <dbReference type="PROSITE" id="PS51471"/>
    </source>
</evidence>
<dbReference type="GO" id="GO:0005506">
    <property type="term" value="F:iron ion binding"/>
    <property type="evidence" value="ECO:0007669"/>
    <property type="project" value="InterPro"/>
</dbReference>
<evidence type="ECO:0000256" key="9">
    <source>
        <dbReference type="ARBA" id="ARBA00023136"/>
    </source>
</evidence>
<dbReference type="SMART" id="SM00702">
    <property type="entry name" value="P4Hc"/>
    <property type="match status" value="1"/>
</dbReference>
<keyword evidence="9" id="KW-0472">Membrane</keyword>
<dbReference type="GO" id="GO:0005789">
    <property type="term" value="C:endoplasmic reticulum membrane"/>
    <property type="evidence" value="ECO:0007669"/>
    <property type="project" value="UniProtKB-SubCell"/>
</dbReference>
<dbReference type="InterPro" id="IPR003582">
    <property type="entry name" value="ShKT_dom"/>
</dbReference>
<protein>
    <submittedName>
        <fullName evidence="12">Prolyl 4-hydroxylase subunit alpha-1</fullName>
    </submittedName>
</protein>
<evidence type="ECO:0000256" key="4">
    <source>
        <dbReference type="ARBA" id="ARBA00022723"/>
    </source>
</evidence>
<reference evidence="13" key="4">
    <citation type="submission" date="2018-11" db="EMBL/GenBank/DDBJ databases">
        <title>Characterization of plant carbon substrate utilization by Auxenochlorella protothecoides.</title>
        <authorList>
            <person name="Vogler B.W."/>
            <person name="Starkenburg S.R."/>
            <person name="Sudasinghe N."/>
            <person name="Schambach J.Y."/>
            <person name="Rollin J.A."/>
            <person name="Pattathil S."/>
            <person name="Barry A.N."/>
        </authorList>
    </citation>
    <scope>NUCLEOTIDE SEQUENCE [LARGE SCALE GENOMIC DNA]</scope>
    <source>
        <strain evidence="13">UTEX 25</strain>
    </source>
</reference>
<reference evidence="12 14" key="1">
    <citation type="journal article" date="2014" name="BMC Genomics">
        <title>Oil accumulation mechanisms of the oleaginous microalga Chlorella protothecoides revealed through its genome, transcriptomes, and proteomes.</title>
        <authorList>
            <person name="Gao C."/>
            <person name="Wang Y."/>
            <person name="Shen Y."/>
            <person name="Yan D."/>
            <person name="He X."/>
            <person name="Dai J."/>
            <person name="Wu Q."/>
        </authorList>
    </citation>
    <scope>NUCLEOTIDE SEQUENCE [LARGE SCALE GENOMIC DNA]</scope>
    <source>
        <strain evidence="12 14">0710</strain>
    </source>
</reference>
<keyword evidence="6" id="KW-1133">Transmembrane helix</keyword>
<dbReference type="Pfam" id="PF13640">
    <property type="entry name" value="2OG-FeII_Oxy_3"/>
    <property type="match status" value="1"/>
</dbReference>
<keyword evidence="8" id="KW-0408">Iron</keyword>
<dbReference type="EMBL" id="KL662104">
    <property type="protein sequence ID" value="KFM24033.1"/>
    <property type="molecule type" value="Genomic_DNA"/>
</dbReference>
<reference evidence="15" key="2">
    <citation type="journal article" date="2018" name="Algal Res.">
        <title>Characterization of plant carbon substrate utilization by Auxenochlorella protothecoides.</title>
        <authorList>
            <person name="Vogler B.W."/>
            <person name="Starkenburg S.R."/>
            <person name="Sudasinghe N."/>
            <person name="Schambach J.Y."/>
            <person name="Rollin J.A."/>
            <person name="Pattathil S."/>
            <person name="Barry A.N."/>
        </authorList>
    </citation>
    <scope>NUCLEOTIDE SEQUENCE [LARGE SCALE GENOMIC DNA]</scope>
    <source>
        <strain evidence="15">UTEX 25</strain>
    </source>
</reference>
<organism evidence="12 14">
    <name type="scientific">Auxenochlorella protothecoides</name>
    <name type="common">Green microalga</name>
    <name type="synonym">Chlorella protothecoides</name>
    <dbReference type="NCBI Taxonomy" id="3075"/>
    <lineage>
        <taxon>Eukaryota</taxon>
        <taxon>Viridiplantae</taxon>
        <taxon>Chlorophyta</taxon>
        <taxon>core chlorophytes</taxon>
        <taxon>Trebouxiophyceae</taxon>
        <taxon>Chlorellales</taxon>
        <taxon>Chlorellaceae</taxon>
        <taxon>Auxenochlorella</taxon>
    </lineage>
</organism>
<reference evidence="13" key="3">
    <citation type="submission" date="2018-10" db="EMBL/GenBank/DDBJ databases">
        <authorList>
            <person name="Hovde B."/>
            <person name="Zhang X."/>
        </authorList>
    </citation>
    <scope>NUCLEOTIDE SEQUENCE [LARGE SCALE GENOMIC DNA]</scope>
    <source>
        <strain evidence="13">UTEX 25</strain>
    </source>
</reference>
<dbReference type="STRING" id="3075.A0A087SE79"/>
<dbReference type="PANTHER" id="PTHR10869:SF238">
    <property type="entry name" value="PROLYL 4-HYDROXYLASE 6-RELATED"/>
    <property type="match status" value="1"/>
</dbReference>
<dbReference type="InterPro" id="IPR045054">
    <property type="entry name" value="P4HA-like"/>
</dbReference>
<keyword evidence="7" id="KW-0560">Oxidoreductase</keyword>
<dbReference type="Gene3D" id="2.60.120.620">
    <property type="entry name" value="q2cbj1_9rhob like domain"/>
    <property type="match status" value="1"/>
</dbReference>
<name>A0A087SE79_AUXPR</name>
<dbReference type="EMBL" id="QOKY01000195">
    <property type="protein sequence ID" value="RMZ53741.1"/>
    <property type="molecule type" value="Genomic_DNA"/>
</dbReference>
<evidence type="ECO:0000256" key="10">
    <source>
        <dbReference type="ARBA" id="ARBA00049169"/>
    </source>
</evidence>
<evidence type="ECO:0000256" key="6">
    <source>
        <dbReference type="ARBA" id="ARBA00022989"/>
    </source>
</evidence>
<dbReference type="InterPro" id="IPR044862">
    <property type="entry name" value="Pro_4_hyd_alph_FE2OG_OXY"/>
</dbReference>
<evidence type="ECO:0000313" key="13">
    <source>
        <dbReference type="EMBL" id="RMZ53741.1"/>
    </source>
</evidence>
<dbReference type="SMART" id="SM00254">
    <property type="entry name" value="ShKT"/>
    <property type="match status" value="1"/>
</dbReference>